<dbReference type="Pfam" id="PF04294">
    <property type="entry name" value="VanW"/>
    <property type="match status" value="1"/>
</dbReference>
<dbReference type="InterPro" id="IPR007391">
    <property type="entry name" value="Vancomycin_resist_VanW"/>
</dbReference>
<keyword evidence="1" id="KW-1133">Transmembrane helix</keyword>
<name>A0A6J7GY81_9ZZZZ</name>
<dbReference type="InterPro" id="IPR052913">
    <property type="entry name" value="Glycopeptide_resist_protein"/>
</dbReference>
<dbReference type="EMBL" id="CAFBMW010000001">
    <property type="protein sequence ID" value="CAB4912164.1"/>
    <property type="molecule type" value="Genomic_DNA"/>
</dbReference>
<keyword evidence="1" id="KW-0472">Membrane</keyword>
<dbReference type="Pfam" id="PF12229">
    <property type="entry name" value="PG_binding_4"/>
    <property type="match status" value="2"/>
</dbReference>
<gene>
    <name evidence="3" type="ORF">UFOPK3662_00054</name>
</gene>
<protein>
    <submittedName>
        <fullName evidence="3">Unannotated protein</fullName>
    </submittedName>
</protein>
<feature type="domain" description="YoaR-like putative peptidoglycan binding" evidence="2">
    <location>
        <begin position="227"/>
        <end position="323"/>
    </location>
</feature>
<evidence type="ECO:0000313" key="3">
    <source>
        <dbReference type="EMBL" id="CAB4912164.1"/>
    </source>
</evidence>
<feature type="domain" description="YoaR-like putative peptidoglycan binding" evidence="2">
    <location>
        <begin position="96"/>
        <end position="200"/>
    </location>
</feature>
<reference evidence="3" key="1">
    <citation type="submission" date="2020-05" db="EMBL/GenBank/DDBJ databases">
        <authorList>
            <person name="Chiriac C."/>
            <person name="Salcher M."/>
            <person name="Ghai R."/>
            <person name="Kavagutti S V."/>
        </authorList>
    </citation>
    <scope>NUCLEOTIDE SEQUENCE</scope>
</reference>
<accession>A0A6J7GY81</accession>
<feature type="transmembrane region" description="Helical" evidence="1">
    <location>
        <begin position="20"/>
        <end position="43"/>
    </location>
</feature>
<keyword evidence="1" id="KW-0812">Transmembrane</keyword>
<proteinExistence type="predicted"/>
<dbReference type="PANTHER" id="PTHR35788:SF1">
    <property type="entry name" value="EXPORTED PROTEIN"/>
    <property type="match status" value="1"/>
</dbReference>
<dbReference type="InterPro" id="IPR022029">
    <property type="entry name" value="YoaR-like_PG-bd"/>
</dbReference>
<organism evidence="3">
    <name type="scientific">freshwater metagenome</name>
    <dbReference type="NCBI Taxonomy" id="449393"/>
    <lineage>
        <taxon>unclassified sequences</taxon>
        <taxon>metagenomes</taxon>
        <taxon>ecological metagenomes</taxon>
    </lineage>
</organism>
<evidence type="ECO:0000259" key="2">
    <source>
        <dbReference type="Pfam" id="PF12229"/>
    </source>
</evidence>
<evidence type="ECO:0000256" key="1">
    <source>
        <dbReference type="SAM" id="Phobius"/>
    </source>
</evidence>
<sequence>MPKNQQRPDGQPRDKAGASVVVWLLLGLVVLFGGLYVAAHYVAGDKVPRNTTVSGVRIGGHPQGEAAQRLQAGLADRVNRPIATTIEGEQVAIDPARAGLAVDYDASVAEAGGERSWDPVRLWNYFTGGDDFEAEVEVDETAYDAQLAELDQQHGATPRDGAVTFDGIDIRTTKARTGKALDPSETLAALQEAYLEDSPEVVALEMSEVAPDIDAGDVQEALDGFASPAVAAPVTLVFEGSEVKVFPEDYTAALSLVATDGELVPTLDAKALTAVVDTRVTSGAPVDATVALVDGRPQVVPARPGVTFDPAELEAGFLDAVARPQGERRIDLTATVAKPDFTTKEARALKVREEVSSFTTYFPYAEYRNINIGRAAEIIDGTLLKPGETFSMNDIVGERTEANGFTEGFVINDGILVEDLGGGVSQMATTLFNAMFFAGLEDVEHKPHSFYIDRYPVGREATVAWGAIDLRFTNDTPYGVLVDTSFTNSTPSSSGAVTVTMYSTKHWDITTTTSGRYNLTQPEVRRLDTPDCYPNEGYGGFDVDVVRYFRPVGANTETRDDEVFRTTYTPSDTVICTNPDAADE</sequence>
<dbReference type="PANTHER" id="PTHR35788">
    <property type="entry name" value="EXPORTED PROTEIN-RELATED"/>
    <property type="match status" value="1"/>
</dbReference>
<dbReference type="AlphaFoldDB" id="A0A6J7GY81"/>